<keyword evidence="3" id="KW-1185">Reference proteome</keyword>
<name>A0A0D0B412_9AGAR</name>
<sequence length="84" mass="9491">MCLQLLLPMVVSYPLATALYKANLVAKLIEYAHALIDWRTEYLPLFPVDIGPQLEMVIWSINLALFASTQYTAQQTVVALSFFV</sequence>
<dbReference type="AlphaFoldDB" id="A0A0D0B412"/>
<protein>
    <submittedName>
        <fullName evidence="2">Uncharacterized protein</fullName>
    </submittedName>
</protein>
<reference evidence="2 3" key="1">
    <citation type="submission" date="2014-04" db="EMBL/GenBank/DDBJ databases">
        <title>Evolutionary Origins and Diversification of the Mycorrhizal Mutualists.</title>
        <authorList>
            <consortium name="DOE Joint Genome Institute"/>
            <consortium name="Mycorrhizal Genomics Consortium"/>
            <person name="Kohler A."/>
            <person name="Kuo A."/>
            <person name="Nagy L.G."/>
            <person name="Floudas D."/>
            <person name="Copeland A."/>
            <person name="Barry K.W."/>
            <person name="Cichocki N."/>
            <person name="Veneault-Fourrey C."/>
            <person name="LaButti K."/>
            <person name="Lindquist E.A."/>
            <person name="Lipzen A."/>
            <person name="Lundell T."/>
            <person name="Morin E."/>
            <person name="Murat C."/>
            <person name="Riley R."/>
            <person name="Ohm R."/>
            <person name="Sun H."/>
            <person name="Tunlid A."/>
            <person name="Henrissat B."/>
            <person name="Grigoriev I.V."/>
            <person name="Hibbett D.S."/>
            <person name="Martin F."/>
        </authorList>
    </citation>
    <scope>NUCLEOTIDE SEQUENCE [LARGE SCALE GENOMIC DNA]</scope>
    <source>
        <strain evidence="2 3">FD-317 M1</strain>
    </source>
</reference>
<dbReference type="HOGENOM" id="CLU_2527696_0_0_1"/>
<dbReference type="Proteomes" id="UP000053593">
    <property type="component" value="Unassembled WGS sequence"/>
</dbReference>
<accession>A0A0D0B412</accession>
<dbReference type="EMBL" id="KN834787">
    <property type="protein sequence ID" value="KIK57985.1"/>
    <property type="molecule type" value="Genomic_DNA"/>
</dbReference>
<keyword evidence="1" id="KW-0732">Signal</keyword>
<evidence type="ECO:0000313" key="2">
    <source>
        <dbReference type="EMBL" id="KIK57985.1"/>
    </source>
</evidence>
<feature type="chain" id="PRO_5002207832" evidence="1">
    <location>
        <begin position="19"/>
        <end position="84"/>
    </location>
</feature>
<evidence type="ECO:0000313" key="3">
    <source>
        <dbReference type="Proteomes" id="UP000053593"/>
    </source>
</evidence>
<proteinExistence type="predicted"/>
<organism evidence="2 3">
    <name type="scientific">Collybiopsis luxurians FD-317 M1</name>
    <dbReference type="NCBI Taxonomy" id="944289"/>
    <lineage>
        <taxon>Eukaryota</taxon>
        <taxon>Fungi</taxon>
        <taxon>Dikarya</taxon>
        <taxon>Basidiomycota</taxon>
        <taxon>Agaricomycotina</taxon>
        <taxon>Agaricomycetes</taxon>
        <taxon>Agaricomycetidae</taxon>
        <taxon>Agaricales</taxon>
        <taxon>Marasmiineae</taxon>
        <taxon>Omphalotaceae</taxon>
        <taxon>Collybiopsis</taxon>
        <taxon>Collybiopsis luxurians</taxon>
    </lineage>
</organism>
<evidence type="ECO:0000256" key="1">
    <source>
        <dbReference type="SAM" id="SignalP"/>
    </source>
</evidence>
<gene>
    <name evidence="2" type="ORF">GYMLUDRAFT_703713</name>
</gene>
<feature type="signal peptide" evidence="1">
    <location>
        <begin position="1"/>
        <end position="18"/>
    </location>
</feature>